<dbReference type="Proteomes" id="UP000246964">
    <property type="component" value="Unassembled WGS sequence"/>
</dbReference>
<sequence length="498" mass="56691">MGFATITTTHTVNSAWQRASCLLVAALLVSLLLPLALPAAQAAQATANVAASTPSQTLVFRAPEPGPLSHALQEIMQEAYAQHNVQVEYVEMPRTRSLVEANNGRIAGELGRLPDLDENYPNLRRSSFPLFGFQLVLVADRRYCGVCNLQDVENLAYINGQQGPVQLLKQESFKGPTVQAQDLHQLHLMFSNNRVRALLINDFEARQLGYYQQKHLVIVPLEYIVGYHYLHKQHEALLAKLDRTLEEMHDNGRITQIFNDHQVIIEPLQEFNQPPHFQLVSAAAGLWRTRTAVDGSGRYWDIIRHVFEPVTDELDLHTSSFQRAVLGLQDQRFDMLIGSNIEQVRVDAISSRLHVDYDLDLYVFALNQHSITAAMQGALKRPVCFVAGYHYEHYFPTGTSFYYGSNSLDCFVMLDKGRVGAVVTFRANQPDWITTPYHELKLREADPLHVLFHNTPRGRLLRDWFDTQFRELVSSGKIRQFYSEPDLEHAQLDTDKDR</sequence>
<protein>
    <recommendedName>
        <fullName evidence="5">ABC-type amino acid transport substrate-binding protein</fullName>
    </recommendedName>
</protein>
<evidence type="ECO:0008006" key="5">
    <source>
        <dbReference type="Google" id="ProtNLM"/>
    </source>
</evidence>
<reference evidence="3 4" key="1">
    <citation type="submission" date="2018-05" db="EMBL/GenBank/DDBJ databases">
        <title>Freshwater and sediment microbial communities from various areas in North America, analyzing microbe dynamics in response to fracking.</title>
        <authorList>
            <person name="Lamendella R."/>
        </authorList>
    </citation>
    <scope>NUCLEOTIDE SEQUENCE [LARGE SCALE GENOMIC DNA]</scope>
    <source>
        <strain evidence="3 4">125B1</strain>
    </source>
</reference>
<evidence type="ECO:0000313" key="3">
    <source>
        <dbReference type="EMBL" id="PWW14246.1"/>
    </source>
</evidence>
<dbReference type="EMBL" id="QGTT01000004">
    <property type="protein sequence ID" value="PWW14246.1"/>
    <property type="molecule type" value="Genomic_DNA"/>
</dbReference>
<dbReference type="Gene3D" id="3.40.190.10">
    <property type="entry name" value="Periplasmic binding protein-like II"/>
    <property type="match status" value="2"/>
</dbReference>
<organism evidence="3 4">
    <name type="scientific">Pseudidiomarina maritima</name>
    <dbReference type="NCBI Taxonomy" id="519453"/>
    <lineage>
        <taxon>Bacteria</taxon>
        <taxon>Pseudomonadati</taxon>
        <taxon>Pseudomonadota</taxon>
        <taxon>Gammaproteobacteria</taxon>
        <taxon>Alteromonadales</taxon>
        <taxon>Idiomarinaceae</taxon>
        <taxon>Pseudidiomarina</taxon>
    </lineage>
</organism>
<evidence type="ECO:0000256" key="2">
    <source>
        <dbReference type="SAM" id="SignalP"/>
    </source>
</evidence>
<dbReference type="SUPFAM" id="SSF53850">
    <property type="entry name" value="Periplasmic binding protein-like II"/>
    <property type="match status" value="2"/>
</dbReference>
<evidence type="ECO:0000256" key="1">
    <source>
        <dbReference type="ARBA" id="ARBA00010333"/>
    </source>
</evidence>
<dbReference type="PANTHER" id="PTHR35936">
    <property type="entry name" value="MEMBRANE-BOUND LYTIC MUREIN TRANSGLYCOSYLASE F"/>
    <property type="match status" value="1"/>
</dbReference>
<gene>
    <name evidence="3" type="ORF">DET45_104185</name>
</gene>
<feature type="signal peptide" evidence="2">
    <location>
        <begin position="1"/>
        <end position="42"/>
    </location>
</feature>
<proteinExistence type="inferred from homology"/>
<comment type="similarity">
    <text evidence="1">Belongs to the bacterial solute-binding protein 3 family.</text>
</comment>
<accession>A0A317QB28</accession>
<dbReference type="PANTHER" id="PTHR35936:SF6">
    <property type="entry name" value="AMINO ACID ABC TRANSPORTER SUBSTRATE-BINDING PAAT FAMILY PROTEIN"/>
    <property type="match status" value="1"/>
</dbReference>
<keyword evidence="4" id="KW-1185">Reference proteome</keyword>
<comment type="caution">
    <text evidence="3">The sequence shown here is derived from an EMBL/GenBank/DDBJ whole genome shotgun (WGS) entry which is preliminary data.</text>
</comment>
<dbReference type="OrthoDB" id="6838256at2"/>
<feature type="chain" id="PRO_5016392696" description="ABC-type amino acid transport substrate-binding protein" evidence="2">
    <location>
        <begin position="43"/>
        <end position="498"/>
    </location>
</feature>
<dbReference type="RefSeq" id="WP_110075616.1">
    <property type="nucleotide sequence ID" value="NZ_QGTT01000004.1"/>
</dbReference>
<dbReference type="AlphaFoldDB" id="A0A317QB28"/>
<evidence type="ECO:0000313" key="4">
    <source>
        <dbReference type="Proteomes" id="UP000246964"/>
    </source>
</evidence>
<name>A0A317QB28_9GAMM</name>
<keyword evidence="2" id="KW-0732">Signal</keyword>